<keyword evidence="10" id="KW-0456">Lyase</keyword>
<dbReference type="InterPro" id="IPR008979">
    <property type="entry name" value="Galactose-bd-like_sf"/>
</dbReference>
<dbReference type="InterPro" id="IPR051850">
    <property type="entry name" value="Polysacch_Lyase_4"/>
</dbReference>
<feature type="signal peptide" evidence="11">
    <location>
        <begin position="1"/>
        <end position="22"/>
    </location>
</feature>
<dbReference type="PANTHER" id="PTHR32018">
    <property type="entry name" value="RHAMNOGALACTURONATE LYASE FAMILY PROTEIN"/>
    <property type="match status" value="1"/>
</dbReference>
<comment type="similarity">
    <text evidence="4">Belongs to the polysaccharide lyase 4 family.</text>
</comment>
<dbReference type="InterPro" id="IPR011013">
    <property type="entry name" value="Gal_mutarotase_sf_dom"/>
</dbReference>
<dbReference type="AlphaFoldDB" id="A0A917J9V3"/>
<dbReference type="InterPro" id="IPR010325">
    <property type="entry name" value="Rhamnogal_lyase"/>
</dbReference>
<keyword evidence="9" id="KW-0106">Calcium</keyword>
<keyword evidence="7" id="KW-0964">Secreted</keyword>
<evidence type="ECO:0000256" key="2">
    <source>
        <dbReference type="ARBA" id="ARBA00001913"/>
    </source>
</evidence>
<evidence type="ECO:0000256" key="7">
    <source>
        <dbReference type="ARBA" id="ARBA00022525"/>
    </source>
</evidence>
<dbReference type="SUPFAM" id="SSF74650">
    <property type="entry name" value="Galactose mutarotase-like"/>
    <property type="match status" value="1"/>
</dbReference>
<keyword evidence="15" id="KW-1185">Reference proteome</keyword>
<evidence type="ECO:0000256" key="11">
    <source>
        <dbReference type="SAM" id="SignalP"/>
    </source>
</evidence>
<proteinExistence type="inferred from homology"/>
<evidence type="ECO:0000256" key="9">
    <source>
        <dbReference type="ARBA" id="ARBA00022837"/>
    </source>
</evidence>
<evidence type="ECO:0000313" key="14">
    <source>
        <dbReference type="EMBL" id="GGI50081.1"/>
    </source>
</evidence>
<evidence type="ECO:0000313" key="15">
    <source>
        <dbReference type="Proteomes" id="UP000662074"/>
    </source>
</evidence>
<sequence>MQNKYKLLLLVALAAFSSFVVIKPKQPIYTKSHTNAPADPPVTVTDNGATYTLSNGYLTVIVNKRTGDLTSLKTPNTPTPNIELMGYVSGHHAGYWEQSPALAAREVTSITIDPAKVGGARGEVSIKGYSDGKSILGPNPTAAGQGGGLIADLEIRYTLERGAHGVYTYAIFTHQDSYPAGSVGESRFGFKLAGNVFDWLSIDEQRNAMMPTGKDWDEADDLNMKEARRLTTGIYKGRAEHKYDYSAKQSEIPAFGWSSTQQKVGLYIINPSFEYLSSGPNHFELTGHLDDGDGGDPTLLNYWRGTHYGGSQLNFAANEPWTKVVGPMFIYVPTGNNPQALFADAKKQAKAQQAAWPYNWVKGVDYTPATDRATVKGSVKLVDEQAPITKFTNLLVGLAFPDEKELPRITHPMMAEVAPSPAIAPNPEPVRPASADTATKVLPNGKRANRGTYLPPRAANGRPAFNFPPQPVNWQSDAKHYEFWTKGTTDGNFTIPNVKPGTYQLHAIADGVLGAYDATATLTIKPGQKLDLGTIEWKPTHFGKQIWQIGMPNRSAKEFYKGEDHWHWGMYIEYAKLFPNDVNFTIGKSDPAKDWYIYHVPHDTDFKPDGKDNGRATPWTFNFTMPKDVPASGKATLRFGIVGSGARSLGIMVNGKDVGPFTDIGGGGASMVRDGVEGTWVEKDFTFDTSLLKPGQNSIVLTVPAGNVTSGICYDVVRLEVDGVKK</sequence>
<evidence type="ECO:0000256" key="10">
    <source>
        <dbReference type="ARBA" id="ARBA00023239"/>
    </source>
</evidence>
<comment type="cofactor">
    <cofactor evidence="2">
        <name>Ca(2+)</name>
        <dbReference type="ChEBI" id="CHEBI:29108"/>
    </cofactor>
</comment>
<dbReference type="Gene3D" id="2.60.40.1120">
    <property type="entry name" value="Carboxypeptidase-like, regulatory domain"/>
    <property type="match status" value="1"/>
</dbReference>
<dbReference type="EMBL" id="BMDO01000002">
    <property type="protein sequence ID" value="GGI50081.1"/>
    <property type="molecule type" value="Genomic_DNA"/>
</dbReference>
<comment type="subunit">
    <text evidence="5">Monomer.</text>
</comment>
<dbReference type="CDD" id="cd10317">
    <property type="entry name" value="RGL4_C"/>
    <property type="match status" value="1"/>
</dbReference>
<dbReference type="Pfam" id="PF14686">
    <property type="entry name" value="fn3_3"/>
    <property type="match status" value="1"/>
</dbReference>
<dbReference type="GO" id="GO:0030246">
    <property type="term" value="F:carbohydrate binding"/>
    <property type="evidence" value="ECO:0007669"/>
    <property type="project" value="InterPro"/>
</dbReference>
<dbReference type="Gene3D" id="2.70.98.10">
    <property type="match status" value="1"/>
</dbReference>
<dbReference type="EC" id="4.2.2.23" evidence="6"/>
<evidence type="ECO:0000256" key="4">
    <source>
        <dbReference type="ARBA" id="ARBA00010418"/>
    </source>
</evidence>
<dbReference type="InterPro" id="IPR013784">
    <property type="entry name" value="Carb-bd-like_fold"/>
</dbReference>
<evidence type="ECO:0000256" key="1">
    <source>
        <dbReference type="ARBA" id="ARBA00001324"/>
    </source>
</evidence>
<dbReference type="SUPFAM" id="SSF49452">
    <property type="entry name" value="Starch-binding domain-like"/>
    <property type="match status" value="1"/>
</dbReference>
<name>A0A917J9V3_9SPHI</name>
<organism evidence="14 15">
    <name type="scientific">Mucilaginibacter galii</name>
    <dbReference type="NCBI Taxonomy" id="2005073"/>
    <lineage>
        <taxon>Bacteria</taxon>
        <taxon>Pseudomonadati</taxon>
        <taxon>Bacteroidota</taxon>
        <taxon>Sphingobacteriia</taxon>
        <taxon>Sphingobacteriales</taxon>
        <taxon>Sphingobacteriaceae</taxon>
        <taxon>Mucilaginibacter</taxon>
    </lineage>
</organism>
<dbReference type="Pfam" id="PF14683">
    <property type="entry name" value="CBM-like"/>
    <property type="match status" value="1"/>
</dbReference>
<dbReference type="SUPFAM" id="SSF49785">
    <property type="entry name" value="Galactose-binding domain-like"/>
    <property type="match status" value="1"/>
</dbReference>
<dbReference type="CDD" id="cd10316">
    <property type="entry name" value="RGL4_M"/>
    <property type="match status" value="1"/>
</dbReference>
<dbReference type="GO" id="GO:0005576">
    <property type="term" value="C:extracellular region"/>
    <property type="evidence" value="ECO:0007669"/>
    <property type="project" value="UniProtKB-SubCell"/>
</dbReference>
<gene>
    <name evidence="14" type="ORF">GCM10011425_12930</name>
</gene>
<comment type="catalytic activity">
    <reaction evidence="1">
        <text>Endotype eliminative cleavage of L-alpha-rhamnopyranosyl-(1-&gt;4)-alpha-D-galactopyranosyluronic acid bonds of rhamnogalacturonan I domains in ramified hairy regions of pectin leaving L-rhamnopyranose at the reducing end and 4-deoxy-4,5-unsaturated D-galactopyranosyluronic acid at the non-reducing end.</text>
        <dbReference type="EC" id="4.2.2.23"/>
    </reaction>
</comment>
<feature type="domain" description="Rhamnogalacturonan lyase" evidence="12">
    <location>
        <begin position="545"/>
        <end position="719"/>
    </location>
</feature>
<dbReference type="RefSeq" id="WP_188414909.1">
    <property type="nucleotide sequence ID" value="NZ_BMDO01000002.1"/>
</dbReference>
<comment type="caution">
    <text evidence="14">The sequence shown here is derived from an EMBL/GenBank/DDBJ whole genome shotgun (WGS) entry which is preliminary data.</text>
</comment>
<feature type="domain" description="Rhamnogalacturonan lyase" evidence="13">
    <location>
        <begin position="470"/>
        <end position="530"/>
    </location>
</feature>
<comment type="subcellular location">
    <subcellularLocation>
        <location evidence="3">Secreted</location>
    </subcellularLocation>
</comment>
<dbReference type="Proteomes" id="UP000662074">
    <property type="component" value="Unassembled WGS sequence"/>
</dbReference>
<dbReference type="Pfam" id="PF06045">
    <property type="entry name" value="Rhamnogal_lyase"/>
    <property type="match status" value="1"/>
</dbReference>
<dbReference type="GO" id="GO:0102210">
    <property type="term" value="F:rhamnogalacturonan endolyase activity"/>
    <property type="evidence" value="ECO:0007669"/>
    <property type="project" value="UniProtKB-EC"/>
</dbReference>
<dbReference type="PANTHER" id="PTHR32018:SF1">
    <property type="entry name" value="RHAMNOGALACTURONAN ENDOLYASE"/>
    <property type="match status" value="1"/>
</dbReference>
<dbReference type="InterPro" id="IPR014718">
    <property type="entry name" value="GH-type_carb-bd"/>
</dbReference>
<dbReference type="Gene3D" id="2.60.120.260">
    <property type="entry name" value="Galactose-binding domain-like"/>
    <property type="match status" value="1"/>
</dbReference>
<dbReference type="InterPro" id="IPR029413">
    <property type="entry name" value="RG-lyase_II"/>
</dbReference>
<evidence type="ECO:0000256" key="5">
    <source>
        <dbReference type="ARBA" id="ARBA00011245"/>
    </source>
</evidence>
<evidence type="ECO:0000259" key="13">
    <source>
        <dbReference type="Pfam" id="PF14686"/>
    </source>
</evidence>
<reference evidence="14" key="1">
    <citation type="journal article" date="2014" name="Int. J. Syst. Evol. Microbiol.">
        <title>Complete genome sequence of Corynebacterium casei LMG S-19264T (=DSM 44701T), isolated from a smear-ripened cheese.</title>
        <authorList>
            <consortium name="US DOE Joint Genome Institute (JGI-PGF)"/>
            <person name="Walter F."/>
            <person name="Albersmeier A."/>
            <person name="Kalinowski J."/>
            <person name="Ruckert C."/>
        </authorList>
    </citation>
    <scope>NUCLEOTIDE SEQUENCE</scope>
    <source>
        <strain evidence="14">CCM 8711</strain>
    </source>
</reference>
<keyword evidence="8 11" id="KW-0732">Signal</keyword>
<dbReference type="InterPro" id="IPR029411">
    <property type="entry name" value="RG-lyase_III"/>
</dbReference>
<dbReference type="GO" id="GO:0005975">
    <property type="term" value="P:carbohydrate metabolic process"/>
    <property type="evidence" value="ECO:0007669"/>
    <property type="project" value="InterPro"/>
</dbReference>
<evidence type="ECO:0000256" key="3">
    <source>
        <dbReference type="ARBA" id="ARBA00004613"/>
    </source>
</evidence>
<reference evidence="14" key="2">
    <citation type="submission" date="2020-09" db="EMBL/GenBank/DDBJ databases">
        <authorList>
            <person name="Sun Q."/>
            <person name="Sedlacek I."/>
        </authorList>
    </citation>
    <scope>NUCLEOTIDE SEQUENCE</scope>
    <source>
        <strain evidence="14">CCM 8711</strain>
    </source>
</reference>
<feature type="chain" id="PRO_5038123226" description="rhamnogalacturonan endolyase" evidence="11">
    <location>
        <begin position="23"/>
        <end position="726"/>
    </location>
</feature>
<protein>
    <recommendedName>
        <fullName evidence="6">rhamnogalacturonan endolyase</fullName>
        <ecNumber evidence="6">4.2.2.23</ecNumber>
    </recommendedName>
</protein>
<accession>A0A917J9V3</accession>
<evidence type="ECO:0000259" key="12">
    <source>
        <dbReference type="Pfam" id="PF14683"/>
    </source>
</evidence>
<evidence type="ECO:0000256" key="6">
    <source>
        <dbReference type="ARBA" id="ARBA00012437"/>
    </source>
</evidence>
<evidence type="ECO:0000256" key="8">
    <source>
        <dbReference type="ARBA" id="ARBA00022729"/>
    </source>
</evidence>